<evidence type="ECO:0000313" key="3">
    <source>
        <dbReference type="Proteomes" id="UP000320762"/>
    </source>
</evidence>
<dbReference type="AlphaFoldDB" id="A0A550D074"/>
<gene>
    <name evidence="2" type="ORF">BD626DRAFT_477451</name>
</gene>
<evidence type="ECO:0000313" key="2">
    <source>
        <dbReference type="EMBL" id="TRM70442.1"/>
    </source>
</evidence>
<comment type="caution">
    <text evidence="2">The sequence shown here is derived from an EMBL/GenBank/DDBJ whole genome shotgun (WGS) entry which is preliminary data.</text>
</comment>
<organism evidence="2 3">
    <name type="scientific">Schizophyllum amplum</name>
    <dbReference type="NCBI Taxonomy" id="97359"/>
    <lineage>
        <taxon>Eukaryota</taxon>
        <taxon>Fungi</taxon>
        <taxon>Dikarya</taxon>
        <taxon>Basidiomycota</taxon>
        <taxon>Agaricomycotina</taxon>
        <taxon>Agaricomycetes</taxon>
        <taxon>Agaricomycetidae</taxon>
        <taxon>Agaricales</taxon>
        <taxon>Schizophyllaceae</taxon>
        <taxon>Schizophyllum</taxon>
    </lineage>
</organism>
<protein>
    <submittedName>
        <fullName evidence="2">Uncharacterized protein</fullName>
    </submittedName>
</protein>
<dbReference type="EMBL" id="VDMD01000001">
    <property type="protein sequence ID" value="TRM70442.1"/>
    <property type="molecule type" value="Genomic_DNA"/>
</dbReference>
<proteinExistence type="predicted"/>
<keyword evidence="3" id="KW-1185">Reference proteome</keyword>
<reference evidence="2 3" key="1">
    <citation type="journal article" date="2019" name="New Phytol.">
        <title>Comparative genomics reveals unique wood-decay strategies and fruiting body development in the Schizophyllaceae.</title>
        <authorList>
            <person name="Almasi E."/>
            <person name="Sahu N."/>
            <person name="Krizsan K."/>
            <person name="Balint B."/>
            <person name="Kovacs G.M."/>
            <person name="Kiss B."/>
            <person name="Cseklye J."/>
            <person name="Drula E."/>
            <person name="Henrissat B."/>
            <person name="Nagy I."/>
            <person name="Chovatia M."/>
            <person name="Adam C."/>
            <person name="LaButti K."/>
            <person name="Lipzen A."/>
            <person name="Riley R."/>
            <person name="Grigoriev I.V."/>
            <person name="Nagy L.G."/>
        </authorList>
    </citation>
    <scope>NUCLEOTIDE SEQUENCE [LARGE SCALE GENOMIC DNA]</scope>
    <source>
        <strain evidence="2 3">NL-1724</strain>
    </source>
</reference>
<accession>A0A550D074</accession>
<sequence length="332" mass="35960">MLYNKMQGDHPRPNYNINGRIVEGATKMGAALTATIRTPQLDCDMIDIMKRYLWAMDLTGSTQEEIESGLSKLPAKLEIRSTQGAAEGTDVDLDILTSVTLQLGNEIENFVVPLMALPGCDLNDVSKAARCLAQLRRRAKLTETVLGTSGIAIGTLSMTTGGVGQIAMIAAGSILGAISVSKLLIQNFMQDPNGPGVAYDKAQESISTMQDSGRKLFISWIELHAVLASMTSIRTHRPLSEEEKMQYNEFFAAFVHHFGLNDPDKNISVATDSAIQEAARTHGPSVIPASGVRYKAPSMVSMPNPWSASTSSSKDRKKKSPNDGPLFTKCRK</sequence>
<dbReference type="Proteomes" id="UP000320762">
    <property type="component" value="Unassembled WGS sequence"/>
</dbReference>
<feature type="region of interest" description="Disordered" evidence="1">
    <location>
        <begin position="301"/>
        <end position="332"/>
    </location>
</feature>
<evidence type="ECO:0000256" key="1">
    <source>
        <dbReference type="SAM" id="MobiDB-lite"/>
    </source>
</evidence>
<name>A0A550D074_9AGAR</name>